<proteinExistence type="predicted"/>
<evidence type="ECO:0008006" key="4">
    <source>
        <dbReference type="Google" id="ProtNLM"/>
    </source>
</evidence>
<dbReference type="RefSeq" id="WP_093340647.1">
    <property type="nucleotide sequence ID" value="NZ_FOUY01000008.1"/>
</dbReference>
<feature type="region of interest" description="Disordered" evidence="1">
    <location>
        <begin position="191"/>
        <end position="210"/>
    </location>
</feature>
<accession>A0A1I4WCE4</accession>
<name>A0A1I4WCE4_PSUAM</name>
<keyword evidence="3" id="KW-1185">Reference proteome</keyword>
<dbReference type="STRING" id="260086.SAMN05216207_100836"/>
<feature type="region of interest" description="Disordered" evidence="1">
    <location>
        <begin position="220"/>
        <end position="259"/>
    </location>
</feature>
<dbReference type="OrthoDB" id="3350465at2"/>
<dbReference type="EMBL" id="FOUY01000008">
    <property type="protein sequence ID" value="SFN10916.1"/>
    <property type="molecule type" value="Genomic_DNA"/>
</dbReference>
<protein>
    <recommendedName>
        <fullName evidence="4">Primosomal protein</fullName>
    </recommendedName>
</protein>
<dbReference type="Proteomes" id="UP000199614">
    <property type="component" value="Unassembled WGS sequence"/>
</dbReference>
<organism evidence="2 3">
    <name type="scientific">Pseudonocardia ammonioxydans</name>
    <dbReference type="NCBI Taxonomy" id="260086"/>
    <lineage>
        <taxon>Bacteria</taxon>
        <taxon>Bacillati</taxon>
        <taxon>Actinomycetota</taxon>
        <taxon>Actinomycetes</taxon>
        <taxon>Pseudonocardiales</taxon>
        <taxon>Pseudonocardiaceae</taxon>
        <taxon>Pseudonocardia</taxon>
    </lineage>
</organism>
<evidence type="ECO:0000256" key="1">
    <source>
        <dbReference type="SAM" id="MobiDB-lite"/>
    </source>
</evidence>
<dbReference type="AlphaFoldDB" id="A0A1I4WCE4"/>
<gene>
    <name evidence="2" type="ORF">SAMN05216207_100836</name>
</gene>
<evidence type="ECO:0000313" key="3">
    <source>
        <dbReference type="Proteomes" id="UP000199614"/>
    </source>
</evidence>
<reference evidence="2 3" key="1">
    <citation type="submission" date="2016-10" db="EMBL/GenBank/DDBJ databases">
        <authorList>
            <person name="de Groot N.N."/>
        </authorList>
    </citation>
    <scope>NUCLEOTIDE SEQUENCE [LARGE SCALE GENOMIC DNA]</scope>
    <source>
        <strain evidence="2 3">CGMCC 4.1877</strain>
    </source>
</reference>
<evidence type="ECO:0000313" key="2">
    <source>
        <dbReference type="EMBL" id="SFN10916.1"/>
    </source>
</evidence>
<sequence>MASDIVPIRLALTRGDVVTLWAPPWREDGEEWEAFLGDDEHVYVFDEVAGLAAFVRTAPEHDLTDHPAWSAVPGLSVGELTPDDAHRYDLVGLPELAAADPDAQTVQELHEAVSIVRSLADVCDLENVIAALDGEPAFALLREGRAAFTGREGRKQWTALSAAITQHWDDVVDTVDGLVTTPDVDSGALEKARAEAAEWEAEQQGTGDADDEELEAAALAAGTSGSEDDGNRRGTGSDTGRDTVEASGGDTDGDEGPTGFWAEVGIDPIRIESGDRSVVTLRCYLDDAPVFLGSDGRIDVFGSERALVRALADQEHPAVQGTDLAAALTFADVLEAAKVGDLEAGVEDMNTYVLTGIGADLADGVLDLDPVQLDLASELLTDVGEWAGDTEPADALAESNSLGWLVSFVVRPDPTRMAPTPPFSQEAQAWGELVAGLEARLRVH</sequence>